<dbReference type="InParanoid" id="A7S5Y6"/>
<dbReference type="PROSITE" id="PS51910">
    <property type="entry name" value="GH18_2"/>
    <property type="match status" value="1"/>
</dbReference>
<evidence type="ECO:0000256" key="6">
    <source>
        <dbReference type="SAM" id="MobiDB-lite"/>
    </source>
</evidence>
<reference evidence="8 9" key="1">
    <citation type="journal article" date="2007" name="Science">
        <title>Sea anemone genome reveals ancestral eumetazoan gene repertoire and genomic organization.</title>
        <authorList>
            <person name="Putnam N.H."/>
            <person name="Srivastava M."/>
            <person name="Hellsten U."/>
            <person name="Dirks B."/>
            <person name="Chapman J."/>
            <person name="Salamov A."/>
            <person name="Terry A."/>
            <person name="Shapiro H."/>
            <person name="Lindquist E."/>
            <person name="Kapitonov V.V."/>
            <person name="Jurka J."/>
            <person name="Genikhovich G."/>
            <person name="Grigoriev I.V."/>
            <person name="Lucas S.M."/>
            <person name="Steele R.E."/>
            <person name="Finnerty J.R."/>
            <person name="Technau U."/>
            <person name="Martindale M.Q."/>
            <person name="Rokhsar D.S."/>
        </authorList>
    </citation>
    <scope>NUCLEOTIDE SEQUENCE [LARGE SCALE GENOMIC DNA]</scope>
    <source>
        <strain evidence="9">CH2 X CH6</strain>
    </source>
</reference>
<dbReference type="PANTHER" id="PTHR45708">
    <property type="entry name" value="ENDOCHITINASE"/>
    <property type="match status" value="1"/>
</dbReference>
<evidence type="ECO:0000256" key="4">
    <source>
        <dbReference type="RuleBase" id="RU000489"/>
    </source>
</evidence>
<evidence type="ECO:0000313" key="8">
    <source>
        <dbReference type="EMBL" id="EDO40888.1"/>
    </source>
</evidence>
<dbReference type="KEGG" id="nve:5512589"/>
<protein>
    <recommendedName>
        <fullName evidence="1">chitinase</fullName>
        <ecNumber evidence="1">3.2.1.14</ecNumber>
    </recommendedName>
</protein>
<dbReference type="GO" id="GO:0005576">
    <property type="term" value="C:extracellular region"/>
    <property type="evidence" value="ECO:0000318"/>
    <property type="project" value="GO_Central"/>
</dbReference>
<evidence type="ECO:0000313" key="9">
    <source>
        <dbReference type="Proteomes" id="UP000001593"/>
    </source>
</evidence>
<feature type="region of interest" description="Disordered" evidence="6">
    <location>
        <begin position="256"/>
        <end position="312"/>
    </location>
</feature>
<dbReference type="GO" id="GO:0004568">
    <property type="term" value="F:chitinase activity"/>
    <property type="evidence" value="ECO:0000318"/>
    <property type="project" value="GO_Central"/>
</dbReference>
<sequence length="312" mass="34280">MSEYGYVNTAVMTVETPQKSAGLFSASIALGNIGAMMTVVQLALVLVIASLLSCASASTKRSLPSNRQLLVGYWGQNAAGPTFGRLNYERDLRHFCNNYDFDIYVIAFVHRLFDVRNKGPDPKLPGMNFAHHCSYVPDANYPGIYECATIGGGIRDCQKMGKKVIISLGGDTCDGTLGSAANARALAYNIWNMFLGGQDLPGKRPFLSAVLDGVDLDIEVGSYKYYPDFVREIRQLMRTDSSRQYLITAAPQCPFPDKWMGPQTPGSALEGLYGGRKEGKRKSGKRKHGERKDGERKRGRRIGNGSRRKSEG</sequence>
<dbReference type="InterPro" id="IPR017853">
    <property type="entry name" value="GH"/>
</dbReference>
<dbReference type="AlphaFoldDB" id="A7S5Y6"/>
<name>A7S5Y6_NEMVE</name>
<dbReference type="GO" id="GO:0008843">
    <property type="term" value="F:endochitinase activity"/>
    <property type="evidence" value="ECO:0007669"/>
    <property type="project" value="UniProtKB-EC"/>
</dbReference>
<dbReference type="HOGENOM" id="CLU_892264_0_0_1"/>
<evidence type="ECO:0000256" key="1">
    <source>
        <dbReference type="ARBA" id="ARBA00012729"/>
    </source>
</evidence>
<feature type="compositionally biased region" description="Basic residues" evidence="6">
    <location>
        <begin position="278"/>
        <end position="289"/>
    </location>
</feature>
<dbReference type="EMBL" id="DS469585">
    <property type="protein sequence ID" value="EDO40888.1"/>
    <property type="molecule type" value="Genomic_DNA"/>
</dbReference>
<keyword evidence="2 4" id="KW-0378">Hydrolase</keyword>
<dbReference type="InterPro" id="IPR050542">
    <property type="entry name" value="Glycosyl_Hydrlase18_Chitinase"/>
</dbReference>
<evidence type="ECO:0000256" key="2">
    <source>
        <dbReference type="ARBA" id="ARBA00022801"/>
    </source>
</evidence>
<dbReference type="SUPFAM" id="SSF51445">
    <property type="entry name" value="(Trans)glycosidases"/>
    <property type="match status" value="1"/>
</dbReference>
<keyword evidence="3 4" id="KW-0326">Glycosidase</keyword>
<dbReference type="PROSITE" id="PS01095">
    <property type="entry name" value="GH18_1"/>
    <property type="match status" value="1"/>
</dbReference>
<dbReference type="Proteomes" id="UP000001593">
    <property type="component" value="Unassembled WGS sequence"/>
</dbReference>
<evidence type="ECO:0000256" key="3">
    <source>
        <dbReference type="ARBA" id="ARBA00023295"/>
    </source>
</evidence>
<dbReference type="STRING" id="45351.A7S5Y6"/>
<dbReference type="PANTHER" id="PTHR45708:SF49">
    <property type="entry name" value="ENDOCHITINASE"/>
    <property type="match status" value="1"/>
</dbReference>
<comment type="similarity">
    <text evidence="5">Belongs to the glycosyl hydrolase 18 family.</text>
</comment>
<feature type="domain" description="GH18" evidence="7">
    <location>
        <begin position="68"/>
        <end position="312"/>
    </location>
</feature>
<gene>
    <name evidence="8" type="ORF">NEMVEDRAFT_v1g207312</name>
</gene>
<dbReference type="GO" id="GO:0005975">
    <property type="term" value="P:carbohydrate metabolic process"/>
    <property type="evidence" value="ECO:0007669"/>
    <property type="project" value="InterPro"/>
</dbReference>
<evidence type="ECO:0000259" key="7">
    <source>
        <dbReference type="PROSITE" id="PS51910"/>
    </source>
</evidence>
<dbReference type="Gene3D" id="3.20.20.80">
    <property type="entry name" value="Glycosidases"/>
    <property type="match status" value="1"/>
</dbReference>
<evidence type="ECO:0000256" key="5">
    <source>
        <dbReference type="RuleBase" id="RU004453"/>
    </source>
</evidence>
<dbReference type="GO" id="GO:0006032">
    <property type="term" value="P:chitin catabolic process"/>
    <property type="evidence" value="ECO:0007669"/>
    <property type="project" value="UniProtKB-ARBA"/>
</dbReference>
<dbReference type="Pfam" id="PF00704">
    <property type="entry name" value="Glyco_hydro_18"/>
    <property type="match status" value="1"/>
</dbReference>
<proteinExistence type="inferred from homology"/>
<dbReference type="InterPro" id="IPR001579">
    <property type="entry name" value="Glyco_hydro_18_chit_AS"/>
</dbReference>
<keyword evidence="9" id="KW-1185">Reference proteome</keyword>
<accession>A7S5Y6</accession>
<dbReference type="eggNOG" id="KOG4701">
    <property type="taxonomic scope" value="Eukaryota"/>
</dbReference>
<organism evidence="8 9">
    <name type="scientific">Nematostella vectensis</name>
    <name type="common">Starlet sea anemone</name>
    <dbReference type="NCBI Taxonomy" id="45351"/>
    <lineage>
        <taxon>Eukaryota</taxon>
        <taxon>Metazoa</taxon>
        <taxon>Cnidaria</taxon>
        <taxon>Anthozoa</taxon>
        <taxon>Hexacorallia</taxon>
        <taxon>Actiniaria</taxon>
        <taxon>Edwardsiidae</taxon>
        <taxon>Nematostella</taxon>
    </lineage>
</organism>
<dbReference type="InterPro" id="IPR001223">
    <property type="entry name" value="Glyco_hydro18_cat"/>
</dbReference>
<dbReference type="EC" id="3.2.1.14" evidence="1"/>